<evidence type="ECO:0000313" key="4">
    <source>
        <dbReference type="Proteomes" id="UP001281614"/>
    </source>
</evidence>
<dbReference type="Gene3D" id="3.90.25.10">
    <property type="entry name" value="UDP-galactose 4-epimerase, domain 1"/>
    <property type="match status" value="1"/>
</dbReference>
<name>A0AAD9YET4_COLKA</name>
<dbReference type="InterPro" id="IPR029062">
    <property type="entry name" value="Class_I_gatase-like"/>
</dbReference>
<dbReference type="InterPro" id="IPR008030">
    <property type="entry name" value="NmrA-like"/>
</dbReference>
<gene>
    <name evidence="3" type="ORF">CKAH01_16650</name>
</gene>
<feature type="domain" description="NmrA-like" evidence="2">
    <location>
        <begin position="8"/>
        <end position="260"/>
    </location>
</feature>
<dbReference type="GO" id="GO:0016787">
    <property type="term" value="F:hydrolase activity"/>
    <property type="evidence" value="ECO:0007669"/>
    <property type="project" value="UniProtKB-KW"/>
</dbReference>
<protein>
    <submittedName>
        <fullName evidence="3">Glycoside hydrolase family 2</fullName>
    </submittedName>
</protein>
<sequence length="1398" mass="156804">MSPNSNQPTVLIIGGTGKVGRQITKLLANTDTPTYQSSRSGASTTEPGAENVKPIAFDWADEKTWAAALESGATSVFLVAPPVLDMLPPMQSFIDQARLKGNAKRFILLSGSPMEADINGPAMSRPHAYLKELGDRGEVEWAALRPTWFQQNFAEQLNHINSIKDESTVYSATADGKIPWIATEDIATCAFQLLLQDDAPNDEYLLLGSELLSFDDIAEILTEVLGRKIVHKNLSRKGLEDRYVNHGMPQDYAEMMGAMDTNIKNGSENRTNSVVLALTGKQPRKFRDSNIVNMESSFVDVEDDRPTTPGTGAESGGEKPNPLTYSKSTKPFSRNLFKSPTSEYRGCPFWAWNSTLEKKRLLRQIDHLEEMGMGGFHMHVRTGLDTAYMGPEFMDRVRDCVDYAESKGMLACLYDDDRWPSGVAGGKVIEQYPEHKIKHILFTRHPYGTVDLGGGCAPSSAKPCRSEEGYLLAKFSVTLDENGRLISSRKLNIDEDTNPWGRVWYAYVEPNPPSPWFNGQTYVDTMSTEAMSRFLESTHEVYKNAVGEKFGSTVPCIFTDEPQVAIKSQLSSPDGLEDVFMPWTQDLPNTFKGVFGNDADLISGIPELIWDLPGDTPSLTRYRFHDHVSERFVTSFVDLLSTWCKKNNILLDGHMMEEPTLRQQTTAHGEAMRCYRNQSMPGMDLLNDGVEYNTAKQCTSVARQNGIRGAMSEIYGCTHWYFTFEGHKGCGDWQAALGITFRVQHLSWYSMAGEAKRDYPASINYQSPWYKEYKYVEDHFARVGVAMTRGSAVTRVAVIHPIESAWLCFGPNNSGDDELGRRDQYFAELTDWLLHGLIDFDFIAESLLPSQTGDDVSAPLKVGHCNYDLVILSQLRTIRSTTLDIIKRFAAAGGKVFIAGDGPTLVDAQPAPLDLSLNIEPCTKLAWDQADILNALTEYRDMAVELKDGKPAQTLLYQMRQDGEERFVFVCNTDRNNPYDTTVKIRGDWEVEVLDTFKGSAHQHKAGNDGGWTVFEHRFEGCSSLLLRLSPMPAEELSFVDIAGAVTLSSPRTESVELKLEEVVLSEPNVLLLDYACYRIDDEPWEDSNRQEILKIDNEIRSRLRLPAKGMAWKQPWSVAPSKRLPRVYVDLRFEFESKLIIKTPTYLAMENPENARITINGHKLPVYEQKLSWWVDEDIKTVLVPKRTIRKGKNVIELSMPFGVLTNLERIYLLGSFSIDLKDNRPVVQERRQSLGWGDIVTQGHPFYAGNVTYKCSFSLITRGNVTLSVPHFATPVVKVQWGKEQSDHIALQPRTLDLGELESGKHDMTITAFGCRYNAFGHIHLADGVQGCHPDQWRSKLSYSTKGICLLADRNKAGDAAWSDEYRLKSTGVLEKPSLRVEPKADAGEEWVVLAE</sequence>
<dbReference type="SUPFAM" id="SSF51735">
    <property type="entry name" value="NAD(P)-binding Rossmann-fold domains"/>
    <property type="match status" value="1"/>
</dbReference>
<evidence type="ECO:0000256" key="1">
    <source>
        <dbReference type="SAM" id="MobiDB-lite"/>
    </source>
</evidence>
<dbReference type="Pfam" id="PF05368">
    <property type="entry name" value="NmrA"/>
    <property type="match status" value="1"/>
</dbReference>
<evidence type="ECO:0000259" key="2">
    <source>
        <dbReference type="Pfam" id="PF05368"/>
    </source>
</evidence>
<reference evidence="3" key="1">
    <citation type="submission" date="2023-02" db="EMBL/GenBank/DDBJ databases">
        <title>Colletotrichum kahawae CIFC_Que2 genome sequencing and assembly.</title>
        <authorList>
            <person name="Baroncelli R."/>
        </authorList>
    </citation>
    <scope>NUCLEOTIDE SEQUENCE</scope>
    <source>
        <strain evidence="3">CIFC_Que2</strain>
    </source>
</reference>
<evidence type="ECO:0000313" key="3">
    <source>
        <dbReference type="EMBL" id="KAK2759574.1"/>
    </source>
</evidence>
<comment type="caution">
    <text evidence="3">The sequence shown here is derived from an EMBL/GenBank/DDBJ whole genome shotgun (WGS) entry which is preliminary data.</text>
</comment>
<proteinExistence type="predicted"/>
<feature type="region of interest" description="Disordered" evidence="1">
    <location>
        <begin position="299"/>
        <end position="331"/>
    </location>
</feature>
<dbReference type="CDD" id="cd03143">
    <property type="entry name" value="A4_beta-galactosidase_middle_domain"/>
    <property type="match status" value="1"/>
</dbReference>
<dbReference type="NCBIfam" id="TIGR03649">
    <property type="entry name" value="ergot_EASG"/>
    <property type="match status" value="1"/>
</dbReference>
<dbReference type="Proteomes" id="UP001281614">
    <property type="component" value="Unassembled WGS sequence"/>
</dbReference>
<organism evidence="3 4">
    <name type="scientific">Colletotrichum kahawae</name>
    <name type="common">Coffee berry disease fungus</name>
    <dbReference type="NCBI Taxonomy" id="34407"/>
    <lineage>
        <taxon>Eukaryota</taxon>
        <taxon>Fungi</taxon>
        <taxon>Dikarya</taxon>
        <taxon>Ascomycota</taxon>
        <taxon>Pezizomycotina</taxon>
        <taxon>Sordariomycetes</taxon>
        <taxon>Hypocreomycetidae</taxon>
        <taxon>Glomerellales</taxon>
        <taxon>Glomerellaceae</taxon>
        <taxon>Colletotrichum</taxon>
        <taxon>Colletotrichum gloeosporioides species complex</taxon>
    </lineage>
</organism>
<feature type="compositionally biased region" description="Polar residues" evidence="1">
    <location>
        <begin position="28"/>
        <end position="46"/>
    </location>
</feature>
<dbReference type="Gene3D" id="3.40.50.720">
    <property type="entry name" value="NAD(P)-binding Rossmann-like Domain"/>
    <property type="match status" value="1"/>
</dbReference>
<dbReference type="Gene3D" id="3.40.50.880">
    <property type="match status" value="1"/>
</dbReference>
<dbReference type="InterPro" id="IPR019901">
    <property type="entry name" value="Ergot_alkaloid_biosynthesis"/>
</dbReference>
<dbReference type="InterPro" id="IPR036291">
    <property type="entry name" value="NAD(P)-bd_dom_sf"/>
</dbReference>
<feature type="region of interest" description="Disordered" evidence="1">
    <location>
        <begin position="28"/>
        <end position="49"/>
    </location>
</feature>
<dbReference type="PANTHER" id="PTHR36848">
    <property type="entry name" value="DNA-BINDING PROTEIN (PUTATIVE SECRETED PROTEIN)-RELATED"/>
    <property type="match status" value="1"/>
</dbReference>
<accession>A0AAD9YET4</accession>
<keyword evidence="3" id="KW-0378">Hydrolase</keyword>
<dbReference type="InterPro" id="IPR053161">
    <property type="entry name" value="Ulvan_degrading_GH"/>
</dbReference>
<dbReference type="PANTHER" id="PTHR36848:SF2">
    <property type="entry name" value="SECRETED PROTEIN"/>
    <property type="match status" value="1"/>
</dbReference>
<keyword evidence="4" id="KW-1185">Reference proteome</keyword>
<dbReference type="EMBL" id="VYYT01000179">
    <property type="protein sequence ID" value="KAK2759574.1"/>
    <property type="molecule type" value="Genomic_DNA"/>
</dbReference>